<name>A0A0A9FW61_ARUDO</name>
<organism evidence="1">
    <name type="scientific">Arundo donax</name>
    <name type="common">Giant reed</name>
    <name type="synonym">Donax arundinaceus</name>
    <dbReference type="NCBI Taxonomy" id="35708"/>
    <lineage>
        <taxon>Eukaryota</taxon>
        <taxon>Viridiplantae</taxon>
        <taxon>Streptophyta</taxon>
        <taxon>Embryophyta</taxon>
        <taxon>Tracheophyta</taxon>
        <taxon>Spermatophyta</taxon>
        <taxon>Magnoliopsida</taxon>
        <taxon>Liliopsida</taxon>
        <taxon>Poales</taxon>
        <taxon>Poaceae</taxon>
        <taxon>PACMAD clade</taxon>
        <taxon>Arundinoideae</taxon>
        <taxon>Arundineae</taxon>
        <taxon>Arundo</taxon>
    </lineage>
</organism>
<reference evidence="1" key="1">
    <citation type="submission" date="2014-09" db="EMBL/GenBank/DDBJ databases">
        <authorList>
            <person name="Magalhaes I.L.F."/>
            <person name="Oliveira U."/>
            <person name="Santos F.R."/>
            <person name="Vidigal T.H.D.A."/>
            <person name="Brescovit A.D."/>
            <person name="Santos A.J."/>
        </authorList>
    </citation>
    <scope>NUCLEOTIDE SEQUENCE</scope>
    <source>
        <tissue evidence="1">Shoot tissue taken approximately 20 cm above the soil surface</tissue>
    </source>
</reference>
<proteinExistence type="predicted"/>
<accession>A0A0A9FW61</accession>
<dbReference type="AlphaFoldDB" id="A0A0A9FW61"/>
<sequence>MAPGGLPLCWRCRLAGLSRCQRLLALDQCIASRSHQCRIPSRQLRLIDLPEGQSVLILLLGRCSRGSRRKLLRS</sequence>
<dbReference type="EMBL" id="GBRH01182412">
    <property type="protein sequence ID" value="JAE15484.1"/>
    <property type="molecule type" value="Transcribed_RNA"/>
</dbReference>
<protein>
    <submittedName>
        <fullName evidence="1">Uncharacterized protein</fullName>
    </submittedName>
</protein>
<evidence type="ECO:0000313" key="1">
    <source>
        <dbReference type="EMBL" id="JAE15484.1"/>
    </source>
</evidence>
<reference evidence="1" key="2">
    <citation type="journal article" date="2015" name="Data Brief">
        <title>Shoot transcriptome of the giant reed, Arundo donax.</title>
        <authorList>
            <person name="Barrero R.A."/>
            <person name="Guerrero F.D."/>
            <person name="Moolhuijzen P."/>
            <person name="Goolsby J.A."/>
            <person name="Tidwell J."/>
            <person name="Bellgard S.E."/>
            <person name="Bellgard M.I."/>
        </authorList>
    </citation>
    <scope>NUCLEOTIDE SEQUENCE</scope>
    <source>
        <tissue evidence="1">Shoot tissue taken approximately 20 cm above the soil surface</tissue>
    </source>
</reference>